<accession>A0A1H2LD07</accession>
<dbReference type="InterPro" id="IPR046701">
    <property type="entry name" value="DUF6571"/>
</dbReference>
<dbReference type="STRING" id="131112.SAMN04489737_0419"/>
<protein>
    <recommendedName>
        <fullName evidence="2">DUF6571 domain-containing protein</fullName>
    </recommendedName>
</protein>
<dbReference type="AlphaFoldDB" id="A0A1H2LD07"/>
<evidence type="ECO:0000313" key="4">
    <source>
        <dbReference type="Proteomes" id="UP000214355"/>
    </source>
</evidence>
<feature type="domain" description="DUF6571" evidence="2">
    <location>
        <begin position="231"/>
        <end position="617"/>
    </location>
</feature>
<keyword evidence="4" id="KW-1185">Reference proteome</keyword>
<dbReference type="Proteomes" id="UP000214355">
    <property type="component" value="Chromosome I"/>
</dbReference>
<name>A0A1H2LD07_9ACTO</name>
<reference evidence="4" key="1">
    <citation type="submission" date="2016-10" db="EMBL/GenBank/DDBJ databases">
        <authorList>
            <person name="Varghese N."/>
            <person name="Submissions S."/>
        </authorList>
    </citation>
    <scope>NUCLEOTIDE SEQUENCE [LARGE SCALE GENOMIC DNA]</scope>
    <source>
        <strain evidence="4">DSM 10002</strain>
    </source>
</reference>
<feature type="region of interest" description="Disordered" evidence="1">
    <location>
        <begin position="307"/>
        <end position="332"/>
    </location>
</feature>
<evidence type="ECO:0000313" key="3">
    <source>
        <dbReference type="EMBL" id="SDU78306.1"/>
    </source>
</evidence>
<feature type="compositionally biased region" description="Low complexity" evidence="1">
    <location>
        <begin position="318"/>
        <end position="332"/>
    </location>
</feature>
<dbReference type="EMBL" id="LT629804">
    <property type="protein sequence ID" value="SDU78306.1"/>
    <property type="molecule type" value="Genomic_DNA"/>
</dbReference>
<evidence type="ECO:0000259" key="2">
    <source>
        <dbReference type="Pfam" id="PF20211"/>
    </source>
</evidence>
<evidence type="ECO:0000256" key="1">
    <source>
        <dbReference type="SAM" id="MobiDB-lite"/>
    </source>
</evidence>
<sequence length="675" mass="74028">MIRKILTQRLLAKLLKSTRKTLPMSLLRVKPLAVLLAASVFLSGCGASPASSSDTSSSSDVVFGCGSTDGVDDMVSDVLSDTGSTLEELSVQTSRFATDPAYADSICGYVVDRLNALSVSSGVDEIDRVSALLDGLASSPQASARFITALGGDGLVDRMNLTQQFYHVPSYPVVDHPQSRYAIVLKKVFTSAQPHLSPGQSVGLARQMAQHLSTTHTTAISWLLYDATLTSEFLTEFGDQLERYEHTHTTTTTTAGGVDWLWVKPTSTRFKVLFPARVRDAWYDPATSFMSALAHNPQAALTFFTPTTSENATGGRATGNDGENETNTNTTDNKSVRQNYWFHDRSWGLDGYTAISAAFDSAVTTQGQAGSPQAATLTTHAMKNFATIKPVFSPQAVEHVIHILATYMPAIDHHRATTPPNTWSRSTIDPYDLLDLPAMPSFTRNDIQTLISLTTRTDEGIHALHAAVDNYHALLFITVLNTHQTTHNTVGDMSSVADVVSQTNQADIALEGFIFHAILEARLTRDPYQAPTTWLTTPTTTPVVPVFEHPTDLIDYLATQPLTTNTTTLAETTSERREDVRGLSGGVFNRRESVIIHALFVSGVVDQDEFMDYARQHEEEPGQVDRWFSGGSFPTSDMIYNNGLLRDELEDFLKTENYDMDDLFDTFADEAPEIR</sequence>
<gene>
    <name evidence="3" type="ORF">SAMN04489737_0419</name>
</gene>
<dbReference type="Pfam" id="PF20211">
    <property type="entry name" value="DUF6571"/>
    <property type="match status" value="1"/>
</dbReference>
<proteinExistence type="predicted"/>
<organism evidence="3 4">
    <name type="scientific">Arcanobacterium phocae</name>
    <dbReference type="NCBI Taxonomy" id="131112"/>
    <lineage>
        <taxon>Bacteria</taxon>
        <taxon>Bacillati</taxon>
        <taxon>Actinomycetota</taxon>
        <taxon>Actinomycetes</taxon>
        <taxon>Actinomycetales</taxon>
        <taxon>Actinomycetaceae</taxon>
        <taxon>Arcanobacterium</taxon>
    </lineage>
</organism>